<dbReference type="Proteomes" id="UP001566132">
    <property type="component" value="Unassembled WGS sequence"/>
</dbReference>
<reference evidence="1 2" key="1">
    <citation type="submission" date="2024-05" db="EMBL/GenBank/DDBJ databases">
        <title>Genetic variation in Jamaican populations of the coffee berry borer (Hypothenemus hampei).</title>
        <authorList>
            <person name="Errbii M."/>
            <person name="Myrie A."/>
        </authorList>
    </citation>
    <scope>NUCLEOTIDE SEQUENCE [LARGE SCALE GENOMIC DNA]</scope>
    <source>
        <strain evidence="1">JA-Hopewell-2020-01-JO</strain>
        <tissue evidence="1">Whole body</tissue>
    </source>
</reference>
<comment type="caution">
    <text evidence="1">The sequence shown here is derived from an EMBL/GenBank/DDBJ whole genome shotgun (WGS) entry which is preliminary data.</text>
</comment>
<organism evidence="1 2">
    <name type="scientific">Hypothenemus hampei</name>
    <name type="common">Coffee berry borer</name>
    <dbReference type="NCBI Taxonomy" id="57062"/>
    <lineage>
        <taxon>Eukaryota</taxon>
        <taxon>Metazoa</taxon>
        <taxon>Ecdysozoa</taxon>
        <taxon>Arthropoda</taxon>
        <taxon>Hexapoda</taxon>
        <taxon>Insecta</taxon>
        <taxon>Pterygota</taxon>
        <taxon>Neoptera</taxon>
        <taxon>Endopterygota</taxon>
        <taxon>Coleoptera</taxon>
        <taxon>Polyphaga</taxon>
        <taxon>Cucujiformia</taxon>
        <taxon>Curculionidae</taxon>
        <taxon>Scolytinae</taxon>
        <taxon>Hypothenemus</taxon>
    </lineage>
</organism>
<evidence type="ECO:0000313" key="2">
    <source>
        <dbReference type="Proteomes" id="UP001566132"/>
    </source>
</evidence>
<keyword evidence="2" id="KW-1185">Reference proteome</keyword>
<evidence type="ECO:0000313" key="1">
    <source>
        <dbReference type="EMBL" id="KAL1501706.1"/>
    </source>
</evidence>
<proteinExistence type="predicted"/>
<accession>A0ABD1ESG4</accession>
<protein>
    <submittedName>
        <fullName evidence="1">Uncharacterized protein</fullName>
    </submittedName>
</protein>
<dbReference type="EMBL" id="JBDJPC010000005">
    <property type="protein sequence ID" value="KAL1501706.1"/>
    <property type="molecule type" value="Genomic_DNA"/>
</dbReference>
<sequence length="75" mass="9021">MHRFSLSVAWKSPVFRIIRCSSSGPPFHYERYIIDRKPKIVYWCTREQRKLFNFRNTKVETVVLSSSNLRDTNQV</sequence>
<dbReference type="AlphaFoldDB" id="A0ABD1ESG4"/>
<name>A0ABD1ESG4_HYPHA</name>
<gene>
    <name evidence="1" type="ORF">ABEB36_006987</name>
</gene>